<evidence type="ECO:0000259" key="6">
    <source>
        <dbReference type="PROSITE" id="PS50405"/>
    </source>
</evidence>
<keyword evidence="3" id="KW-0808">Transferase</keyword>
<dbReference type="InterPro" id="IPR004045">
    <property type="entry name" value="Glutathione_S-Trfase_N"/>
</dbReference>
<evidence type="ECO:0000313" key="7">
    <source>
        <dbReference type="EMBL" id="KAH7136354.1"/>
    </source>
</evidence>
<evidence type="ECO:0000256" key="4">
    <source>
        <dbReference type="ARBA" id="ARBA00047960"/>
    </source>
</evidence>
<feature type="domain" description="GST C-terminal" evidence="6">
    <location>
        <begin position="95"/>
        <end position="228"/>
    </location>
</feature>
<dbReference type="Pfam" id="PF13417">
    <property type="entry name" value="GST_N_3"/>
    <property type="match status" value="1"/>
</dbReference>
<dbReference type="GO" id="GO:0043295">
    <property type="term" value="F:glutathione binding"/>
    <property type="evidence" value="ECO:0007669"/>
    <property type="project" value="TreeGrafter"/>
</dbReference>
<dbReference type="InterPro" id="IPR036249">
    <property type="entry name" value="Thioredoxin-like_sf"/>
</dbReference>
<proteinExistence type="inferred from homology"/>
<dbReference type="SFLD" id="SFLDG00358">
    <property type="entry name" value="Main_(cytGST)"/>
    <property type="match status" value="1"/>
</dbReference>
<dbReference type="GO" id="GO:0004364">
    <property type="term" value="F:glutathione transferase activity"/>
    <property type="evidence" value="ECO:0007669"/>
    <property type="project" value="UniProtKB-EC"/>
</dbReference>
<dbReference type="SFLD" id="SFLDS00019">
    <property type="entry name" value="Glutathione_Transferase_(cytos"/>
    <property type="match status" value="1"/>
</dbReference>
<feature type="domain" description="GST N-terminal" evidence="5">
    <location>
        <begin position="1"/>
        <end position="86"/>
    </location>
</feature>
<dbReference type="PANTHER" id="PTHR43900">
    <property type="entry name" value="GLUTATHIONE S-TRANSFERASE RHO"/>
    <property type="match status" value="1"/>
</dbReference>
<dbReference type="PROSITE" id="PS50405">
    <property type="entry name" value="GST_CTER"/>
    <property type="match status" value="1"/>
</dbReference>
<comment type="caution">
    <text evidence="7">The sequence shown here is derived from an EMBL/GenBank/DDBJ whole genome shotgun (WGS) entry which is preliminary data.</text>
</comment>
<dbReference type="InterPro" id="IPR036282">
    <property type="entry name" value="Glutathione-S-Trfase_C_sf"/>
</dbReference>
<evidence type="ECO:0000256" key="1">
    <source>
        <dbReference type="ARBA" id="ARBA00007409"/>
    </source>
</evidence>
<dbReference type="Gene3D" id="1.20.1050.10">
    <property type="match status" value="1"/>
</dbReference>
<dbReference type="OrthoDB" id="2309723at2759"/>
<dbReference type="InterPro" id="IPR010987">
    <property type="entry name" value="Glutathione-S-Trfase_C-like"/>
</dbReference>
<dbReference type="Proteomes" id="UP000738349">
    <property type="component" value="Unassembled WGS sequence"/>
</dbReference>
<dbReference type="EMBL" id="JAGMUV010000013">
    <property type="protein sequence ID" value="KAH7136354.1"/>
    <property type="molecule type" value="Genomic_DNA"/>
</dbReference>
<dbReference type="PANTHER" id="PTHR43900:SF3">
    <property type="entry name" value="GLUTATHIONE S-TRANSFERASE RHO"/>
    <property type="match status" value="1"/>
</dbReference>
<dbReference type="GO" id="GO:0006749">
    <property type="term" value="P:glutathione metabolic process"/>
    <property type="evidence" value="ECO:0007669"/>
    <property type="project" value="TreeGrafter"/>
</dbReference>
<dbReference type="Gene3D" id="3.40.30.10">
    <property type="entry name" value="Glutaredoxin"/>
    <property type="match status" value="1"/>
</dbReference>
<dbReference type="AlphaFoldDB" id="A0A9P9IZT1"/>
<dbReference type="EC" id="2.5.1.18" evidence="2"/>
<dbReference type="Pfam" id="PF00043">
    <property type="entry name" value="GST_C"/>
    <property type="match status" value="1"/>
</dbReference>
<reference evidence="7" key="1">
    <citation type="journal article" date="2021" name="Nat. Commun.">
        <title>Genetic determinants of endophytism in the Arabidopsis root mycobiome.</title>
        <authorList>
            <person name="Mesny F."/>
            <person name="Miyauchi S."/>
            <person name="Thiergart T."/>
            <person name="Pickel B."/>
            <person name="Atanasova L."/>
            <person name="Karlsson M."/>
            <person name="Huettel B."/>
            <person name="Barry K.W."/>
            <person name="Haridas S."/>
            <person name="Chen C."/>
            <person name="Bauer D."/>
            <person name="Andreopoulos W."/>
            <person name="Pangilinan J."/>
            <person name="LaButti K."/>
            <person name="Riley R."/>
            <person name="Lipzen A."/>
            <person name="Clum A."/>
            <person name="Drula E."/>
            <person name="Henrissat B."/>
            <person name="Kohler A."/>
            <person name="Grigoriev I.V."/>
            <person name="Martin F.M."/>
            <person name="Hacquard S."/>
        </authorList>
    </citation>
    <scope>NUCLEOTIDE SEQUENCE</scope>
    <source>
        <strain evidence="7">MPI-CAGE-AT-0147</strain>
    </source>
</reference>
<keyword evidence="8" id="KW-1185">Reference proteome</keyword>
<organism evidence="7 8">
    <name type="scientific">Dactylonectria macrodidyma</name>
    <dbReference type="NCBI Taxonomy" id="307937"/>
    <lineage>
        <taxon>Eukaryota</taxon>
        <taxon>Fungi</taxon>
        <taxon>Dikarya</taxon>
        <taxon>Ascomycota</taxon>
        <taxon>Pezizomycotina</taxon>
        <taxon>Sordariomycetes</taxon>
        <taxon>Hypocreomycetidae</taxon>
        <taxon>Hypocreales</taxon>
        <taxon>Nectriaceae</taxon>
        <taxon>Dactylonectria</taxon>
    </lineage>
</organism>
<dbReference type="GO" id="GO:0005737">
    <property type="term" value="C:cytoplasm"/>
    <property type="evidence" value="ECO:0007669"/>
    <property type="project" value="TreeGrafter"/>
</dbReference>
<comment type="catalytic activity">
    <reaction evidence="4">
        <text>RX + glutathione = an S-substituted glutathione + a halide anion + H(+)</text>
        <dbReference type="Rhea" id="RHEA:16437"/>
        <dbReference type="ChEBI" id="CHEBI:15378"/>
        <dbReference type="ChEBI" id="CHEBI:16042"/>
        <dbReference type="ChEBI" id="CHEBI:17792"/>
        <dbReference type="ChEBI" id="CHEBI:57925"/>
        <dbReference type="ChEBI" id="CHEBI:90779"/>
        <dbReference type="EC" id="2.5.1.18"/>
    </reaction>
</comment>
<sequence>MALKLYGDYVSPYTVMVAFTLKEKELNYELVNVQLFKGKRSDLIRPRNPYAKVPIIEFDEPDQKTITVYESRAICRFLALKFKDLGTPLLPPPDDFEAIARFEEAAAAEVHYLFPHVSTYTKEKLVHRILGVPVSEEKLKSAVSDLKATLGIADKLMEGKLYFAGENISLVDIWWAVGIYALLSIERDWLFDLPNLSAWWARIEDRPAWKATLEIIEGHWLKASQTAV</sequence>
<dbReference type="SUPFAM" id="SSF47616">
    <property type="entry name" value="GST C-terminal domain-like"/>
    <property type="match status" value="1"/>
</dbReference>
<evidence type="ECO:0000259" key="5">
    <source>
        <dbReference type="PROSITE" id="PS50404"/>
    </source>
</evidence>
<dbReference type="InterPro" id="IPR004046">
    <property type="entry name" value="GST_C"/>
</dbReference>
<dbReference type="SUPFAM" id="SSF52833">
    <property type="entry name" value="Thioredoxin-like"/>
    <property type="match status" value="1"/>
</dbReference>
<comment type="similarity">
    <text evidence="1">Belongs to the GST superfamily.</text>
</comment>
<dbReference type="PROSITE" id="PS50404">
    <property type="entry name" value="GST_NTER"/>
    <property type="match status" value="1"/>
</dbReference>
<protein>
    <recommendedName>
        <fullName evidence="2">glutathione transferase</fullName>
        <ecNumber evidence="2">2.5.1.18</ecNumber>
    </recommendedName>
</protein>
<name>A0A9P9IZT1_9HYPO</name>
<accession>A0A9P9IZT1</accession>
<dbReference type="InterPro" id="IPR040079">
    <property type="entry name" value="Glutathione_S-Trfase"/>
</dbReference>
<evidence type="ECO:0000256" key="2">
    <source>
        <dbReference type="ARBA" id="ARBA00012452"/>
    </source>
</evidence>
<evidence type="ECO:0000313" key="8">
    <source>
        <dbReference type="Proteomes" id="UP000738349"/>
    </source>
</evidence>
<gene>
    <name evidence="7" type="ORF">EDB81DRAFT_762040</name>
</gene>
<evidence type="ECO:0000256" key="3">
    <source>
        <dbReference type="ARBA" id="ARBA00022679"/>
    </source>
</evidence>